<keyword evidence="3" id="KW-1185">Reference proteome</keyword>
<gene>
    <name evidence="2" type="ORF">BJ212DRAFT_157562</name>
</gene>
<reference evidence="2" key="1">
    <citation type="journal article" date="2020" name="New Phytol.">
        <title>Comparative genomics reveals dynamic genome evolution in host specialist ectomycorrhizal fungi.</title>
        <authorList>
            <person name="Lofgren L.A."/>
            <person name="Nguyen N.H."/>
            <person name="Vilgalys R."/>
            <person name="Ruytinx J."/>
            <person name="Liao H.L."/>
            <person name="Branco S."/>
            <person name="Kuo A."/>
            <person name="LaButti K."/>
            <person name="Lipzen A."/>
            <person name="Andreopoulos W."/>
            <person name="Pangilinan J."/>
            <person name="Riley R."/>
            <person name="Hundley H."/>
            <person name="Na H."/>
            <person name="Barry K."/>
            <person name="Grigoriev I.V."/>
            <person name="Stajich J.E."/>
            <person name="Kennedy P.G."/>
        </authorList>
    </citation>
    <scope>NUCLEOTIDE SEQUENCE</scope>
    <source>
        <strain evidence="2">MN1</strain>
    </source>
</reference>
<dbReference type="EMBL" id="JABBWG010000014">
    <property type="protein sequence ID" value="KAG1817214.1"/>
    <property type="molecule type" value="Genomic_DNA"/>
</dbReference>
<dbReference type="Proteomes" id="UP000807769">
    <property type="component" value="Unassembled WGS sequence"/>
</dbReference>
<comment type="caution">
    <text evidence="2">The sequence shown here is derived from an EMBL/GenBank/DDBJ whole genome shotgun (WGS) entry which is preliminary data.</text>
</comment>
<dbReference type="RefSeq" id="XP_041193633.1">
    <property type="nucleotide sequence ID" value="XM_041342141.1"/>
</dbReference>
<sequence length="99" mass="11505">MGYMLRESEQVASKAVLKTYSERAEMIPASRSQNPVTQHGLRGGIHKSRMHRLWSDSSSCSLRIRPRPEKRFSGGKRIERYAHEMDDYRQLANRNLTVD</sequence>
<proteinExistence type="predicted"/>
<name>A0A9P7ECE9_9AGAM</name>
<dbReference type="GeneID" id="64636157"/>
<accession>A0A9P7ECE9</accession>
<organism evidence="2 3">
    <name type="scientific">Suillus subaureus</name>
    <dbReference type="NCBI Taxonomy" id="48587"/>
    <lineage>
        <taxon>Eukaryota</taxon>
        <taxon>Fungi</taxon>
        <taxon>Dikarya</taxon>
        <taxon>Basidiomycota</taxon>
        <taxon>Agaricomycotina</taxon>
        <taxon>Agaricomycetes</taxon>
        <taxon>Agaricomycetidae</taxon>
        <taxon>Boletales</taxon>
        <taxon>Suillineae</taxon>
        <taxon>Suillaceae</taxon>
        <taxon>Suillus</taxon>
    </lineage>
</organism>
<feature type="region of interest" description="Disordered" evidence="1">
    <location>
        <begin position="26"/>
        <end position="45"/>
    </location>
</feature>
<evidence type="ECO:0000256" key="1">
    <source>
        <dbReference type="SAM" id="MobiDB-lite"/>
    </source>
</evidence>
<protein>
    <submittedName>
        <fullName evidence="2">Uncharacterized protein</fullName>
    </submittedName>
</protein>
<evidence type="ECO:0000313" key="3">
    <source>
        <dbReference type="Proteomes" id="UP000807769"/>
    </source>
</evidence>
<dbReference type="AlphaFoldDB" id="A0A9P7ECE9"/>
<evidence type="ECO:0000313" key="2">
    <source>
        <dbReference type="EMBL" id="KAG1817214.1"/>
    </source>
</evidence>